<sequence>MNSPTNINDYRVEREYKNILQHKDVTIKREQQTDQKGMKIMDKHVTKETFEQYEKRIDSKIDALPERLGDKIDAKISNLEARQTKWFVSIMTGLLGVLLKAFGVI</sequence>
<dbReference type="AlphaFoldDB" id="A0AAW7MAQ4"/>
<evidence type="ECO:0000313" key="2">
    <source>
        <dbReference type="EMBL" id="MDN4532147.1"/>
    </source>
</evidence>
<name>A0AAW7MAQ4_9STAP</name>
<organism evidence="2 3">
    <name type="scientific">Staphylococcus auricularis</name>
    <dbReference type="NCBI Taxonomy" id="29379"/>
    <lineage>
        <taxon>Bacteria</taxon>
        <taxon>Bacillati</taxon>
        <taxon>Bacillota</taxon>
        <taxon>Bacilli</taxon>
        <taxon>Bacillales</taxon>
        <taxon>Staphylococcaceae</taxon>
        <taxon>Staphylococcus</taxon>
    </lineage>
</organism>
<dbReference type="EMBL" id="JAUHQC010000004">
    <property type="protein sequence ID" value="MDN4532147.1"/>
    <property type="molecule type" value="Genomic_DNA"/>
</dbReference>
<dbReference type="RefSeq" id="WP_272595443.1">
    <property type="nucleotide sequence ID" value="NZ_JAQPQT010000010.1"/>
</dbReference>
<keyword evidence="1" id="KW-1133">Transmembrane helix</keyword>
<evidence type="ECO:0008006" key="4">
    <source>
        <dbReference type="Google" id="ProtNLM"/>
    </source>
</evidence>
<gene>
    <name evidence="2" type="ORF">QYH67_00900</name>
</gene>
<proteinExistence type="predicted"/>
<comment type="caution">
    <text evidence="2">The sequence shown here is derived from an EMBL/GenBank/DDBJ whole genome shotgun (WGS) entry which is preliminary data.</text>
</comment>
<accession>A0AAW7MAQ4</accession>
<reference evidence="2" key="1">
    <citation type="submission" date="2023-07" db="EMBL/GenBank/DDBJ databases">
        <title>Evaluation of the beneficial properties of pineapple isolates.</title>
        <authorList>
            <person name="Adefiranye O."/>
        </authorList>
    </citation>
    <scope>NUCLEOTIDE SEQUENCE</scope>
    <source>
        <strain evidence="2">PAPLE_T1</strain>
    </source>
</reference>
<evidence type="ECO:0000256" key="1">
    <source>
        <dbReference type="SAM" id="Phobius"/>
    </source>
</evidence>
<protein>
    <recommendedName>
        <fullName evidence="4">DUF2951 domain-containing protein</fullName>
    </recommendedName>
</protein>
<keyword evidence="1" id="KW-0472">Membrane</keyword>
<feature type="transmembrane region" description="Helical" evidence="1">
    <location>
        <begin position="86"/>
        <end position="104"/>
    </location>
</feature>
<keyword evidence="1" id="KW-0812">Transmembrane</keyword>
<dbReference type="Proteomes" id="UP001171687">
    <property type="component" value="Unassembled WGS sequence"/>
</dbReference>
<evidence type="ECO:0000313" key="3">
    <source>
        <dbReference type="Proteomes" id="UP001171687"/>
    </source>
</evidence>